<reference evidence="8" key="1">
    <citation type="submission" date="2022-11" db="EMBL/GenBank/DDBJ databases">
        <title>Centuries of genome instability and evolution in soft-shell clam transmissible cancer (bioRxiv).</title>
        <authorList>
            <person name="Hart S.F.M."/>
            <person name="Yonemitsu M.A."/>
            <person name="Giersch R.M."/>
            <person name="Beal B.F."/>
            <person name="Arriagada G."/>
            <person name="Davis B.W."/>
            <person name="Ostrander E.A."/>
            <person name="Goff S.P."/>
            <person name="Metzger M.J."/>
        </authorList>
    </citation>
    <scope>NUCLEOTIDE SEQUENCE</scope>
    <source>
        <strain evidence="8">MELC-2E11</strain>
        <tissue evidence="8">Siphon/mantle</tissue>
    </source>
</reference>
<keyword evidence="6" id="KW-0812">Transmembrane</keyword>
<dbReference type="InterPro" id="IPR016201">
    <property type="entry name" value="PSI"/>
</dbReference>
<proteinExistence type="predicted"/>
<dbReference type="Gene3D" id="3.30.1680.10">
    <property type="entry name" value="ligand-binding face of the semaphorins, domain 2"/>
    <property type="match status" value="1"/>
</dbReference>
<gene>
    <name evidence="8" type="ORF">MAR_024900</name>
</gene>
<protein>
    <submittedName>
        <fullName evidence="8">SEM1A-like protein</fullName>
    </submittedName>
</protein>
<evidence type="ECO:0000256" key="1">
    <source>
        <dbReference type="ARBA" id="ARBA00004370"/>
    </source>
</evidence>
<accession>A0ABY7DS47</accession>
<evidence type="ECO:0000256" key="6">
    <source>
        <dbReference type="SAM" id="Phobius"/>
    </source>
</evidence>
<feature type="domain" description="Sema" evidence="7">
    <location>
        <begin position="1"/>
        <end position="492"/>
    </location>
</feature>
<name>A0ABY7DS47_MYAAR</name>
<evidence type="ECO:0000313" key="9">
    <source>
        <dbReference type="Proteomes" id="UP001164746"/>
    </source>
</evidence>
<dbReference type="SMART" id="SM00423">
    <property type="entry name" value="PSI"/>
    <property type="match status" value="1"/>
</dbReference>
<comment type="caution">
    <text evidence="5">Lacks conserved residue(s) required for the propagation of feature annotation.</text>
</comment>
<dbReference type="Pfam" id="PF01437">
    <property type="entry name" value="PSI"/>
    <property type="match status" value="1"/>
</dbReference>
<dbReference type="Proteomes" id="UP001164746">
    <property type="component" value="Chromosome 3"/>
</dbReference>
<feature type="transmembrane region" description="Helical" evidence="6">
    <location>
        <begin position="559"/>
        <end position="585"/>
    </location>
</feature>
<keyword evidence="6" id="KW-1133">Transmembrane helix</keyword>
<dbReference type="Pfam" id="PF01403">
    <property type="entry name" value="Sema"/>
    <property type="match status" value="1"/>
</dbReference>
<keyword evidence="2 6" id="KW-0472">Membrane</keyword>
<dbReference type="PROSITE" id="PS51004">
    <property type="entry name" value="SEMA"/>
    <property type="match status" value="1"/>
</dbReference>
<comment type="subcellular location">
    <subcellularLocation>
        <location evidence="1">Membrane</location>
    </subcellularLocation>
</comment>
<dbReference type="SMART" id="SM00630">
    <property type="entry name" value="Sema"/>
    <property type="match status" value="1"/>
</dbReference>
<dbReference type="SUPFAM" id="SSF103575">
    <property type="entry name" value="Plexin repeat"/>
    <property type="match status" value="1"/>
</dbReference>
<keyword evidence="4" id="KW-0325">Glycoprotein</keyword>
<dbReference type="EMBL" id="CP111014">
    <property type="protein sequence ID" value="WAR00528.1"/>
    <property type="molecule type" value="Genomic_DNA"/>
</dbReference>
<dbReference type="InterPro" id="IPR036352">
    <property type="entry name" value="Semap_dom_sf"/>
</dbReference>
<evidence type="ECO:0000256" key="5">
    <source>
        <dbReference type="PROSITE-ProRule" id="PRU00352"/>
    </source>
</evidence>
<dbReference type="SUPFAM" id="SSF101912">
    <property type="entry name" value="Sema domain"/>
    <property type="match status" value="1"/>
</dbReference>
<organism evidence="8 9">
    <name type="scientific">Mya arenaria</name>
    <name type="common">Soft-shell clam</name>
    <dbReference type="NCBI Taxonomy" id="6604"/>
    <lineage>
        <taxon>Eukaryota</taxon>
        <taxon>Metazoa</taxon>
        <taxon>Spiralia</taxon>
        <taxon>Lophotrochozoa</taxon>
        <taxon>Mollusca</taxon>
        <taxon>Bivalvia</taxon>
        <taxon>Autobranchia</taxon>
        <taxon>Heteroconchia</taxon>
        <taxon>Euheterodonta</taxon>
        <taxon>Imparidentia</taxon>
        <taxon>Neoheterodontei</taxon>
        <taxon>Myida</taxon>
        <taxon>Myoidea</taxon>
        <taxon>Myidae</taxon>
        <taxon>Mya</taxon>
    </lineage>
</organism>
<dbReference type="InterPro" id="IPR027231">
    <property type="entry name" value="Semaphorin"/>
</dbReference>
<evidence type="ECO:0000256" key="3">
    <source>
        <dbReference type="ARBA" id="ARBA00023157"/>
    </source>
</evidence>
<dbReference type="PANTHER" id="PTHR11036">
    <property type="entry name" value="SEMAPHORIN"/>
    <property type="match status" value="1"/>
</dbReference>
<evidence type="ECO:0000259" key="7">
    <source>
        <dbReference type="PROSITE" id="PS51004"/>
    </source>
</evidence>
<dbReference type="PANTHER" id="PTHR11036:SF127">
    <property type="entry name" value="SEMAPHORIN-1A"/>
    <property type="match status" value="1"/>
</dbReference>
<keyword evidence="9" id="KW-1185">Reference proteome</keyword>
<evidence type="ECO:0000313" key="8">
    <source>
        <dbReference type="EMBL" id="WAR00528.1"/>
    </source>
</evidence>
<dbReference type="Gene3D" id="2.130.10.10">
    <property type="entry name" value="YVTN repeat-like/Quinoprotein amine dehydrogenase"/>
    <property type="match status" value="1"/>
</dbReference>
<keyword evidence="3" id="KW-1015">Disulfide bond</keyword>
<evidence type="ECO:0000256" key="2">
    <source>
        <dbReference type="ARBA" id="ARBA00023136"/>
    </source>
</evidence>
<dbReference type="InterPro" id="IPR001627">
    <property type="entry name" value="Semap_dom"/>
</dbReference>
<dbReference type="InterPro" id="IPR015943">
    <property type="entry name" value="WD40/YVTN_repeat-like_dom_sf"/>
</dbReference>
<evidence type="ECO:0000256" key="4">
    <source>
        <dbReference type="ARBA" id="ARBA00023180"/>
    </source>
</evidence>
<dbReference type="InterPro" id="IPR002165">
    <property type="entry name" value="Plexin_repeat"/>
</dbReference>
<sequence length="762" mass="85884">MGVFEMSSKLLAFPKEGDHTNFFKVLLQENDRLIVGARNKMYNISMQTLQHDAERVLEWRPNSKDNTSCSYMIKDHSKCQNFIQVLGKMKGDKYYVCGTNAFNPKCREYVYKEANYPLNLQDLNTTDSNSTDVIEAQVPGFVSDKENEGIGASPYDPEHNSTSIFVDGKLYSGTVADRLARDPLIIESMTRIRTEQHDSNMLKDPHFVSSYDINDKVYFFLREDAVENINCGKATFSRVARICKKDKGGIFDYEQGIWTSFFKARLRCSVPGDIPFHFDELQSTSGLSLGSHIPTKSSADRQKMFYGVFNTPDNSIQGFAVCAFKLADIDNAFVGQFKAQQTTAHAWTAIPQDKTPDPHPAKACVNDSQSLPDETLTFIRDHPLMDRDINPAGGAPVLIQTQETSGRFTAIAVDVLVLAADDFYYDVMFVGTSDGRVLKAVNTGQEGSSGTVIEDIQVLSPQEAIRELRIYRGTGHEKLIVISRDNIVSIPLHRCHRHKTCGDCVALQDPYCGWFEGACTTHTSRGYQDIQSGDTKKCPDGGKQSDKDETKYIRTDDQIYTASTLAIACVVAIVVAALIGFVIGYRVSMCRVNTRNTEQMINIEQNFGSLRKNGNRHSIEASHNIYNEPQKMQQKIQNNLVTNYIPEKNPNLPNGSVDSRTFIFEKVAVLKKFRTNQQYIINGISFTARLDVINWIVELSFKNSKIKLSFKNIPKNRNIMENVLFSYSTSFKDLMSLNSSNLMYVELSDYTLTKDNDQEIIF</sequence>